<comment type="cofactor">
    <cofactor evidence="1">
        <name>pyridoxal 5'-phosphate</name>
        <dbReference type="ChEBI" id="CHEBI:597326"/>
    </cofactor>
</comment>
<evidence type="ECO:0000259" key="6">
    <source>
        <dbReference type="Pfam" id="PF00155"/>
    </source>
</evidence>
<dbReference type="Proteomes" id="UP001162802">
    <property type="component" value="Unassembled WGS sequence"/>
</dbReference>
<comment type="similarity">
    <text evidence="5">Belongs to the class-II pyridoxal-phosphate-dependent aminotransferase family. MalY/PatB cystathionine beta-lyase subfamily.</text>
</comment>
<dbReference type="InterPro" id="IPR015422">
    <property type="entry name" value="PyrdxlP-dep_Trfase_small"/>
</dbReference>
<evidence type="ECO:0000256" key="3">
    <source>
        <dbReference type="ARBA" id="ARBA00022898"/>
    </source>
</evidence>
<dbReference type="EMBL" id="JALHAT010000041">
    <property type="protein sequence ID" value="MCJ1962479.1"/>
    <property type="molecule type" value="Genomic_DNA"/>
</dbReference>
<dbReference type="PANTHER" id="PTHR43525:SF1">
    <property type="entry name" value="PROTEIN MALY"/>
    <property type="match status" value="1"/>
</dbReference>
<keyword evidence="4" id="KW-0456">Lyase</keyword>
<dbReference type="InterPro" id="IPR004839">
    <property type="entry name" value="Aminotransferase_I/II_large"/>
</dbReference>
<dbReference type="Gene3D" id="3.90.1150.10">
    <property type="entry name" value="Aspartate Aminotransferase, domain 1"/>
    <property type="match status" value="1"/>
</dbReference>
<dbReference type="InterPro" id="IPR051798">
    <property type="entry name" value="Class-II_PLP-Dep_Aminotrans"/>
</dbReference>
<protein>
    <recommendedName>
        <fullName evidence="2">cysteine-S-conjugate beta-lyase</fullName>
        <ecNumber evidence="2">4.4.1.13</ecNumber>
    </recommendedName>
</protein>
<feature type="domain" description="Aminotransferase class I/classII large" evidence="6">
    <location>
        <begin position="42"/>
        <end position="381"/>
    </location>
</feature>
<sequence length="387" mass="42156">MTEGLFDFDTPVERSGSDCAKWQEGPDILPMWVADMDFRSAPAVRAALEARVAHGVFGYPAPDTAYFEAIANWFARRHGVRLPRSAIIPTIGVAPAIQAILGALCAPGDGVIVQPPVYNRFLSAIEHRGCRRIKNPLVLREGRYEMDFTDLERKAACPRARVLLLCNPHNPGGRVWTRAELEQVASICARHGVRVVSDEIHGDLAFCDHPFTPFAALAGDAPAGCITCTGAGKAFNISGLQNAFVVVDDPELRARVEAAMTAQQIRDLNPMGLAATTAAYTHGEAWLNALIAYLEGNERLLRQTFARHLPHIDVIDQDGTYLAWIDGRSLGMSSEALADRLVHEAGVRVTPGSIFGAQGEGFIRVNFACPRARLEDGLDRLIRGLSR</sequence>
<dbReference type="RefSeq" id="WP_243802469.1">
    <property type="nucleotide sequence ID" value="NZ_JALHAT010000041.1"/>
</dbReference>
<dbReference type="EC" id="4.4.1.13" evidence="2"/>
<dbReference type="GO" id="GO:0008483">
    <property type="term" value="F:transaminase activity"/>
    <property type="evidence" value="ECO:0007669"/>
    <property type="project" value="UniProtKB-KW"/>
</dbReference>
<dbReference type="InterPro" id="IPR015421">
    <property type="entry name" value="PyrdxlP-dep_Trfase_major"/>
</dbReference>
<comment type="caution">
    <text evidence="7">The sequence shown here is derived from an EMBL/GenBank/DDBJ whole genome shotgun (WGS) entry which is preliminary data.</text>
</comment>
<reference evidence="7" key="1">
    <citation type="submission" date="2022-03" db="EMBL/GenBank/DDBJ databases">
        <title>Identification of a novel bacterium isolated from mangrove sediments.</title>
        <authorList>
            <person name="Pan X."/>
        </authorList>
    </citation>
    <scope>NUCLEOTIDE SEQUENCE</scope>
    <source>
        <strain evidence="7">B2637</strain>
    </source>
</reference>
<evidence type="ECO:0000256" key="1">
    <source>
        <dbReference type="ARBA" id="ARBA00001933"/>
    </source>
</evidence>
<evidence type="ECO:0000256" key="2">
    <source>
        <dbReference type="ARBA" id="ARBA00012224"/>
    </source>
</evidence>
<dbReference type="NCBIfam" id="TIGR04350">
    <property type="entry name" value="C_S_lyase_PatB"/>
    <property type="match status" value="1"/>
</dbReference>
<evidence type="ECO:0000256" key="5">
    <source>
        <dbReference type="ARBA" id="ARBA00037974"/>
    </source>
</evidence>
<evidence type="ECO:0000313" key="8">
    <source>
        <dbReference type="Proteomes" id="UP001162802"/>
    </source>
</evidence>
<name>A0ABT0AH11_9SPHN</name>
<keyword evidence="7" id="KW-0032">Aminotransferase</keyword>
<dbReference type="InterPro" id="IPR015424">
    <property type="entry name" value="PyrdxlP-dep_Trfase"/>
</dbReference>
<keyword evidence="3" id="KW-0663">Pyridoxal phosphate</keyword>
<evidence type="ECO:0000256" key="4">
    <source>
        <dbReference type="ARBA" id="ARBA00023239"/>
    </source>
</evidence>
<keyword evidence="7" id="KW-0808">Transferase</keyword>
<dbReference type="InterPro" id="IPR027619">
    <property type="entry name" value="C-S_lyase_PatB-like"/>
</dbReference>
<dbReference type="CDD" id="cd00609">
    <property type="entry name" value="AAT_like"/>
    <property type="match status" value="1"/>
</dbReference>
<evidence type="ECO:0000313" key="7">
    <source>
        <dbReference type="EMBL" id="MCJ1962479.1"/>
    </source>
</evidence>
<keyword evidence="8" id="KW-1185">Reference proteome</keyword>
<dbReference type="Pfam" id="PF00155">
    <property type="entry name" value="Aminotran_1_2"/>
    <property type="match status" value="1"/>
</dbReference>
<gene>
    <name evidence="7" type="ORF">MTR65_17435</name>
</gene>
<proteinExistence type="inferred from homology"/>
<accession>A0ABT0AH11</accession>
<dbReference type="PANTHER" id="PTHR43525">
    <property type="entry name" value="PROTEIN MALY"/>
    <property type="match status" value="1"/>
</dbReference>
<organism evidence="7 8">
    <name type="scientific">Novosphingobium mangrovi</name>
    <name type="common">ex Hu et al. 2023</name>
    <dbReference type="NCBI Taxonomy" id="2930094"/>
    <lineage>
        <taxon>Bacteria</taxon>
        <taxon>Pseudomonadati</taxon>
        <taxon>Pseudomonadota</taxon>
        <taxon>Alphaproteobacteria</taxon>
        <taxon>Sphingomonadales</taxon>
        <taxon>Sphingomonadaceae</taxon>
        <taxon>Novosphingobium</taxon>
    </lineage>
</organism>
<dbReference type="SUPFAM" id="SSF53383">
    <property type="entry name" value="PLP-dependent transferases"/>
    <property type="match status" value="1"/>
</dbReference>
<dbReference type="Gene3D" id="3.40.640.10">
    <property type="entry name" value="Type I PLP-dependent aspartate aminotransferase-like (Major domain)"/>
    <property type="match status" value="1"/>
</dbReference>